<dbReference type="EMBL" id="CM042052">
    <property type="protein sequence ID" value="KAI3719776.1"/>
    <property type="molecule type" value="Genomic_DNA"/>
</dbReference>
<sequence length="150" mass="17393">MQKKTRRNRRAWVPGSPEAQRGSATTARSSSLSSLQKSIYRKELKVSVRRTWIHQKLEHGRYCVSIRRLMLSVSDKRGKDLKMRSHGEDQMKIGKGSMRPWVHSQGRTKQITQGKNQLGSFRSQNLKVVRLNVRQEKRQGMQDLAPIELL</sequence>
<organism evidence="1 2">
    <name type="scientific">Arctium lappa</name>
    <name type="common">Greater burdock</name>
    <name type="synonym">Lappa major</name>
    <dbReference type="NCBI Taxonomy" id="4217"/>
    <lineage>
        <taxon>Eukaryota</taxon>
        <taxon>Viridiplantae</taxon>
        <taxon>Streptophyta</taxon>
        <taxon>Embryophyta</taxon>
        <taxon>Tracheophyta</taxon>
        <taxon>Spermatophyta</taxon>
        <taxon>Magnoliopsida</taxon>
        <taxon>eudicotyledons</taxon>
        <taxon>Gunneridae</taxon>
        <taxon>Pentapetalae</taxon>
        <taxon>asterids</taxon>
        <taxon>campanulids</taxon>
        <taxon>Asterales</taxon>
        <taxon>Asteraceae</taxon>
        <taxon>Carduoideae</taxon>
        <taxon>Cardueae</taxon>
        <taxon>Arctiinae</taxon>
        <taxon>Arctium</taxon>
    </lineage>
</organism>
<protein>
    <submittedName>
        <fullName evidence="1">Uncharacterized protein</fullName>
    </submittedName>
</protein>
<gene>
    <name evidence="1" type="ORF">L6452_20681</name>
</gene>
<evidence type="ECO:0000313" key="1">
    <source>
        <dbReference type="EMBL" id="KAI3719776.1"/>
    </source>
</evidence>
<dbReference type="Proteomes" id="UP001055879">
    <property type="component" value="Linkage Group LG06"/>
</dbReference>
<comment type="caution">
    <text evidence="1">The sequence shown here is derived from an EMBL/GenBank/DDBJ whole genome shotgun (WGS) entry which is preliminary data.</text>
</comment>
<evidence type="ECO:0000313" key="2">
    <source>
        <dbReference type="Proteomes" id="UP001055879"/>
    </source>
</evidence>
<name>A0ACB9BDC2_ARCLA</name>
<proteinExistence type="predicted"/>
<accession>A0ACB9BDC2</accession>
<keyword evidence="2" id="KW-1185">Reference proteome</keyword>
<reference evidence="2" key="1">
    <citation type="journal article" date="2022" name="Mol. Ecol. Resour.">
        <title>The genomes of chicory, endive, great burdock and yacon provide insights into Asteraceae palaeo-polyploidization history and plant inulin production.</title>
        <authorList>
            <person name="Fan W."/>
            <person name="Wang S."/>
            <person name="Wang H."/>
            <person name="Wang A."/>
            <person name="Jiang F."/>
            <person name="Liu H."/>
            <person name="Zhao H."/>
            <person name="Xu D."/>
            <person name="Zhang Y."/>
        </authorList>
    </citation>
    <scope>NUCLEOTIDE SEQUENCE [LARGE SCALE GENOMIC DNA]</scope>
    <source>
        <strain evidence="2">cv. Niubang</strain>
    </source>
</reference>
<reference evidence="1 2" key="2">
    <citation type="journal article" date="2022" name="Mol. Ecol. Resour.">
        <title>The genomes of chicory, endive, great burdock and yacon provide insights into Asteraceae paleo-polyploidization history and plant inulin production.</title>
        <authorList>
            <person name="Fan W."/>
            <person name="Wang S."/>
            <person name="Wang H."/>
            <person name="Wang A."/>
            <person name="Jiang F."/>
            <person name="Liu H."/>
            <person name="Zhao H."/>
            <person name="Xu D."/>
            <person name="Zhang Y."/>
        </authorList>
    </citation>
    <scope>NUCLEOTIDE SEQUENCE [LARGE SCALE GENOMIC DNA]</scope>
    <source>
        <strain evidence="2">cv. Niubang</strain>
    </source>
</reference>